<organism evidence="10 11">
    <name type="scientific">Coturnix japonica</name>
    <name type="common">Japanese quail</name>
    <name type="synonym">Coturnix coturnix japonica</name>
    <dbReference type="NCBI Taxonomy" id="93934"/>
    <lineage>
        <taxon>Eukaryota</taxon>
        <taxon>Metazoa</taxon>
        <taxon>Chordata</taxon>
        <taxon>Craniata</taxon>
        <taxon>Vertebrata</taxon>
        <taxon>Euteleostomi</taxon>
        <taxon>Archelosauria</taxon>
        <taxon>Archosauria</taxon>
        <taxon>Dinosauria</taxon>
        <taxon>Saurischia</taxon>
        <taxon>Theropoda</taxon>
        <taxon>Coelurosauria</taxon>
        <taxon>Aves</taxon>
        <taxon>Neognathae</taxon>
        <taxon>Galloanserae</taxon>
        <taxon>Galliformes</taxon>
        <taxon>Phasianidae</taxon>
        <taxon>Perdicinae</taxon>
        <taxon>Coturnix</taxon>
    </lineage>
</organism>
<dbReference type="RefSeq" id="XP_015706053.1">
    <property type="nucleotide sequence ID" value="XM_015850567.1"/>
</dbReference>
<reference evidence="10" key="2">
    <citation type="submission" date="2025-09" db="UniProtKB">
        <authorList>
            <consortium name="Ensembl"/>
        </authorList>
    </citation>
    <scope>IDENTIFICATION</scope>
</reference>
<proteinExistence type="inferred from homology"/>
<feature type="domain" description="MARVEL" evidence="9">
    <location>
        <begin position="139"/>
        <end position="285"/>
    </location>
</feature>
<reference evidence="10" key="1">
    <citation type="submission" date="2025-08" db="UniProtKB">
        <authorList>
            <consortium name="Ensembl"/>
        </authorList>
    </citation>
    <scope>IDENTIFICATION</scope>
</reference>
<evidence type="ECO:0000256" key="3">
    <source>
        <dbReference type="ARBA" id="ARBA00022737"/>
    </source>
</evidence>
<dbReference type="GO" id="GO:0016020">
    <property type="term" value="C:membrane"/>
    <property type="evidence" value="ECO:0007669"/>
    <property type="project" value="UniProtKB-SubCell"/>
</dbReference>
<feature type="transmembrane region" description="Helical" evidence="8">
    <location>
        <begin position="106"/>
        <end position="124"/>
    </location>
</feature>
<feature type="transmembrane region" description="Helical" evidence="8">
    <location>
        <begin position="75"/>
        <end position="94"/>
    </location>
</feature>
<evidence type="ECO:0000259" key="9">
    <source>
        <dbReference type="PROSITE" id="PS51225"/>
    </source>
</evidence>
<evidence type="ECO:0000256" key="7">
    <source>
        <dbReference type="PROSITE-ProRule" id="PRU00581"/>
    </source>
</evidence>
<name>A0A8C2SU17_COTJA</name>
<evidence type="ECO:0000256" key="4">
    <source>
        <dbReference type="ARBA" id="ARBA00022989"/>
    </source>
</evidence>
<keyword evidence="2 7" id="KW-0812">Transmembrane</keyword>
<dbReference type="Pfam" id="PF01284">
    <property type="entry name" value="MARVEL"/>
    <property type="match status" value="1"/>
</dbReference>
<sequence length="285" mass="29063">MATRCWLCPPPTPWRCAQAVCCAAAFSMAAASAPWSDGEGDGCVAAWALCFSITLLLLLAQLFGRPFTRRDLPLAFALASAITCTAAAILWPLGQLRGQPEGQRRHLRAAVTAASVLAAVCYGAEVGVTRVMPGEAVPYLATPPGLLKVAQSVMAAILVGVSTAIGAAGGPTGWRWCVGIYGAGLAIGLLVILTCGGVLGLPAGCGLGLDALWARRLLVAYAAIGAAAYGAATVLWPLEAFDGGRGGRSSRPYGCGAGCHWDRAVLVAIGTAINLVLYLADLAQA</sequence>
<dbReference type="InterPro" id="IPR047123">
    <property type="entry name" value="MYADM-like"/>
</dbReference>
<accession>A0A8C2SU17</accession>
<feature type="transmembrane region" description="Helical" evidence="8">
    <location>
        <begin position="180"/>
        <end position="205"/>
    </location>
</feature>
<evidence type="ECO:0000256" key="1">
    <source>
        <dbReference type="ARBA" id="ARBA00004141"/>
    </source>
</evidence>
<dbReference type="KEGG" id="cjo:107307121"/>
<protein>
    <submittedName>
        <fullName evidence="10">Myeloid-associated differentiation marker-like</fullName>
    </submittedName>
</protein>
<feature type="transmembrane region" description="Helical" evidence="8">
    <location>
        <begin position="44"/>
        <end position="63"/>
    </location>
</feature>
<keyword evidence="11" id="KW-1185">Reference proteome</keyword>
<keyword evidence="3" id="KW-0677">Repeat</keyword>
<evidence type="ECO:0000256" key="5">
    <source>
        <dbReference type="ARBA" id="ARBA00023136"/>
    </source>
</evidence>
<dbReference type="Ensembl" id="ENSCJPT00005005595.1">
    <property type="protein sequence ID" value="ENSCJPP00005003090.1"/>
    <property type="gene ID" value="ENSCJPG00005003337.1"/>
</dbReference>
<dbReference type="Proteomes" id="UP000694412">
    <property type="component" value="Unassembled WGS sequence"/>
</dbReference>
<dbReference type="GeneTree" id="ENSGT00950000182933"/>
<feature type="transmembrane region" description="Helical" evidence="8">
    <location>
        <begin position="145"/>
        <end position="168"/>
    </location>
</feature>
<keyword evidence="5 7" id="KW-0472">Membrane</keyword>
<evidence type="ECO:0000313" key="11">
    <source>
        <dbReference type="Proteomes" id="UP000694412"/>
    </source>
</evidence>
<evidence type="ECO:0000256" key="8">
    <source>
        <dbReference type="SAM" id="Phobius"/>
    </source>
</evidence>
<feature type="transmembrane region" description="Helical" evidence="8">
    <location>
        <begin position="217"/>
        <end position="238"/>
    </location>
</feature>
<dbReference type="OrthoDB" id="9218583at2759"/>
<dbReference type="AlphaFoldDB" id="A0A8C2SU17"/>
<evidence type="ECO:0000256" key="6">
    <source>
        <dbReference type="ARBA" id="ARBA00034721"/>
    </source>
</evidence>
<comment type="similarity">
    <text evidence="6">Belongs to the MAL family.</text>
</comment>
<dbReference type="InterPro" id="IPR008253">
    <property type="entry name" value="Marvel"/>
</dbReference>
<dbReference type="PANTHER" id="PTHR17068">
    <property type="entry name" value="MYELOID-ASSOCIATED DIFFERENTIATION MARKER MYADM FAMILY MEMBER"/>
    <property type="match status" value="1"/>
</dbReference>
<keyword evidence="4 8" id="KW-1133">Transmembrane helix</keyword>
<gene>
    <name evidence="10" type="primary">LOC107307121</name>
</gene>
<dbReference type="PANTHER" id="PTHR17068:SF3">
    <property type="entry name" value="MYELOID-ASSOCIATED DIFFERENTIATION MARKER"/>
    <property type="match status" value="1"/>
</dbReference>
<comment type="subcellular location">
    <subcellularLocation>
        <location evidence="1">Membrane</location>
        <topology evidence="1">Multi-pass membrane protein</topology>
    </subcellularLocation>
</comment>
<evidence type="ECO:0000256" key="2">
    <source>
        <dbReference type="ARBA" id="ARBA00022692"/>
    </source>
</evidence>
<evidence type="ECO:0000313" key="10">
    <source>
        <dbReference type="Ensembl" id="ENSCJPP00005003090.1"/>
    </source>
</evidence>
<dbReference type="PROSITE" id="PS51225">
    <property type="entry name" value="MARVEL"/>
    <property type="match status" value="1"/>
</dbReference>
<dbReference type="GeneID" id="107307121"/>